<protein>
    <recommendedName>
        <fullName evidence="4">ESX-1 secretion-associated protein EspJ</fullName>
    </recommendedName>
</protein>
<gene>
    <name evidence="2" type="ORF">DAVIS_01777</name>
</gene>
<feature type="region of interest" description="Disordered" evidence="1">
    <location>
        <begin position="190"/>
        <end position="260"/>
    </location>
</feature>
<sequence length="260" mass="25833">MAEPLAVDPAGLGAAGTRLGGLVFPTPPAPIVVAGTDALSGAINTAMPTIESLVTDLLPSAEADMVNTASSMVTAADIYTRVDESLGESLSQHQFRGSAPILTGSTVTDQAGQFVESVATSAWQWADRARQGVQTLLDQLSPQISAVAAQVAEAGPQLAQLGSQAAFVAQYASPVAQSVGQGTQQIVSTASQAGRAAPAQHGLLVDDTKNDDADDERDAEAGAGGAGAAPGSQTLGGVPIEGGTGTTAEDQSAGPGVTML</sequence>
<dbReference type="Proteomes" id="UP000257451">
    <property type="component" value="Unassembled WGS sequence"/>
</dbReference>
<dbReference type="EMBL" id="PEDF01000048">
    <property type="protein sequence ID" value="RFZ43825.1"/>
    <property type="molecule type" value="Genomic_DNA"/>
</dbReference>
<evidence type="ECO:0000256" key="1">
    <source>
        <dbReference type="SAM" id="MobiDB-lite"/>
    </source>
</evidence>
<proteinExistence type="predicted"/>
<evidence type="ECO:0000313" key="3">
    <source>
        <dbReference type="Proteomes" id="UP000257451"/>
    </source>
</evidence>
<evidence type="ECO:0000313" key="2">
    <source>
        <dbReference type="EMBL" id="RFZ43825.1"/>
    </source>
</evidence>
<evidence type="ECO:0008006" key="4">
    <source>
        <dbReference type="Google" id="ProtNLM"/>
    </source>
</evidence>
<comment type="caution">
    <text evidence="2">The sequence shown here is derived from an EMBL/GenBank/DDBJ whole genome shotgun (WGS) entry which is preliminary data.</text>
</comment>
<accession>A0A3E2MY48</accession>
<reference evidence="2 3" key="1">
    <citation type="journal article" date="2018" name="Sci. Rep.">
        <title>Extensive genomic diversity among Mycobacterium marinum strains revealed by whole genome sequencing.</title>
        <authorList>
            <person name="Das S."/>
            <person name="Pettersson B.M."/>
            <person name="Behra P.R."/>
            <person name="Mallick A."/>
            <person name="Cheramie M."/>
            <person name="Ramesh M."/>
            <person name="Shirreff L."/>
            <person name="DuCote T."/>
            <person name="Dasgupta S."/>
            <person name="Ennis D.G."/>
            <person name="Kirsebom L.A."/>
        </authorList>
    </citation>
    <scope>NUCLEOTIDE SEQUENCE [LARGE SCALE GENOMIC DNA]</scope>
    <source>
        <strain evidence="2 3">Davis1</strain>
    </source>
</reference>
<name>A0A3E2MY48_MYCMR</name>
<organism evidence="2 3">
    <name type="scientific">Mycobacterium marinum</name>
    <dbReference type="NCBI Taxonomy" id="1781"/>
    <lineage>
        <taxon>Bacteria</taxon>
        <taxon>Bacillati</taxon>
        <taxon>Actinomycetota</taxon>
        <taxon>Actinomycetes</taxon>
        <taxon>Mycobacteriales</taxon>
        <taxon>Mycobacteriaceae</taxon>
        <taxon>Mycobacterium</taxon>
        <taxon>Mycobacterium ulcerans group</taxon>
    </lineage>
</organism>
<dbReference type="AlphaFoldDB" id="A0A3E2MY48"/>